<dbReference type="AlphaFoldDB" id="A0A1J5PDS6"/>
<gene>
    <name evidence="1" type="ORF">GALL_527620</name>
</gene>
<proteinExistence type="predicted"/>
<name>A0A1J5PDS6_9ZZZZ</name>
<protein>
    <submittedName>
        <fullName evidence="1">Uncharacterized protein</fullName>
    </submittedName>
</protein>
<reference evidence="1" key="1">
    <citation type="submission" date="2016-10" db="EMBL/GenBank/DDBJ databases">
        <title>Sequence of Gallionella enrichment culture.</title>
        <authorList>
            <person name="Poehlein A."/>
            <person name="Muehling M."/>
            <person name="Daniel R."/>
        </authorList>
    </citation>
    <scope>NUCLEOTIDE SEQUENCE</scope>
</reference>
<sequence>MPLAPYPMGGPENTQAGALCIGAMLPFTVMLRDTEDGGNGRIQFECFAESDMHAIEQAESAYPGNLGVESVLLTESLGD</sequence>
<accession>A0A1J5PDS6</accession>
<dbReference type="EMBL" id="MLJW01007138">
    <property type="protein sequence ID" value="OIQ65676.1"/>
    <property type="molecule type" value="Genomic_DNA"/>
</dbReference>
<organism evidence="1">
    <name type="scientific">mine drainage metagenome</name>
    <dbReference type="NCBI Taxonomy" id="410659"/>
    <lineage>
        <taxon>unclassified sequences</taxon>
        <taxon>metagenomes</taxon>
        <taxon>ecological metagenomes</taxon>
    </lineage>
</organism>
<comment type="caution">
    <text evidence="1">The sequence shown here is derived from an EMBL/GenBank/DDBJ whole genome shotgun (WGS) entry which is preliminary data.</text>
</comment>
<evidence type="ECO:0000313" key="1">
    <source>
        <dbReference type="EMBL" id="OIQ65676.1"/>
    </source>
</evidence>